<dbReference type="Gene3D" id="3.20.20.80">
    <property type="entry name" value="Glycosidases"/>
    <property type="match status" value="1"/>
</dbReference>
<organism evidence="2 4">
    <name type="scientific">Didymodactylos carnosus</name>
    <dbReference type="NCBI Taxonomy" id="1234261"/>
    <lineage>
        <taxon>Eukaryota</taxon>
        <taxon>Metazoa</taxon>
        <taxon>Spiralia</taxon>
        <taxon>Gnathifera</taxon>
        <taxon>Rotifera</taxon>
        <taxon>Eurotatoria</taxon>
        <taxon>Bdelloidea</taxon>
        <taxon>Philodinida</taxon>
        <taxon>Philodinidae</taxon>
        <taxon>Didymodactylos</taxon>
    </lineage>
</organism>
<evidence type="ECO:0000313" key="4">
    <source>
        <dbReference type="Proteomes" id="UP000663829"/>
    </source>
</evidence>
<evidence type="ECO:0000313" key="2">
    <source>
        <dbReference type="EMBL" id="CAF1651048.1"/>
    </source>
</evidence>
<feature type="domain" description="GH18" evidence="1">
    <location>
        <begin position="5"/>
        <end position="100"/>
    </location>
</feature>
<dbReference type="AlphaFoldDB" id="A0A816ERR6"/>
<evidence type="ECO:0000259" key="1">
    <source>
        <dbReference type="PROSITE" id="PS51910"/>
    </source>
</evidence>
<dbReference type="PANTHER" id="PTHR11177:SF317">
    <property type="entry name" value="CHITINASE 12-RELATED"/>
    <property type="match status" value="1"/>
</dbReference>
<sequence length="100" mass="11155">MADTLVILGYFAGWSIYTRNYLVSDIPADKITHINYAFANIGADGQIAIGDSWADIEKAFPGDSWDKPLRGNFNQLKLLKQKWPHLKTSISIGGWVCVLL</sequence>
<gene>
    <name evidence="2" type="ORF">GPM918_LOCUS45517</name>
    <name evidence="3" type="ORF">SRO942_LOCUS48078</name>
</gene>
<dbReference type="Proteomes" id="UP000663829">
    <property type="component" value="Unassembled WGS sequence"/>
</dbReference>
<dbReference type="OrthoDB" id="73875at2759"/>
<protein>
    <recommendedName>
        <fullName evidence="1">GH18 domain-containing protein</fullName>
    </recommendedName>
</protein>
<dbReference type="Proteomes" id="UP000681722">
    <property type="component" value="Unassembled WGS sequence"/>
</dbReference>
<dbReference type="EMBL" id="CAJNOQ010051480">
    <property type="protein sequence ID" value="CAF1651048.1"/>
    <property type="molecule type" value="Genomic_DNA"/>
</dbReference>
<dbReference type="InterPro" id="IPR001223">
    <property type="entry name" value="Glyco_hydro18_cat"/>
</dbReference>
<accession>A0A816ERR6</accession>
<dbReference type="InterPro" id="IPR050314">
    <property type="entry name" value="Glycosyl_Hydrlase_18"/>
</dbReference>
<comment type="caution">
    <text evidence="2">The sequence shown here is derived from an EMBL/GenBank/DDBJ whole genome shotgun (WGS) entry which is preliminary data.</text>
</comment>
<dbReference type="SUPFAM" id="SSF51445">
    <property type="entry name" value="(Trans)glycosidases"/>
    <property type="match status" value="1"/>
</dbReference>
<dbReference type="PROSITE" id="PS51910">
    <property type="entry name" value="GH18_2"/>
    <property type="match status" value="1"/>
</dbReference>
<dbReference type="GO" id="GO:0005975">
    <property type="term" value="P:carbohydrate metabolic process"/>
    <property type="evidence" value="ECO:0007669"/>
    <property type="project" value="InterPro"/>
</dbReference>
<dbReference type="EMBL" id="CAJOBC010122204">
    <property type="protein sequence ID" value="CAF4579408.1"/>
    <property type="molecule type" value="Genomic_DNA"/>
</dbReference>
<dbReference type="PANTHER" id="PTHR11177">
    <property type="entry name" value="CHITINASE"/>
    <property type="match status" value="1"/>
</dbReference>
<evidence type="ECO:0000313" key="3">
    <source>
        <dbReference type="EMBL" id="CAF4579408.1"/>
    </source>
</evidence>
<dbReference type="Pfam" id="PF00704">
    <property type="entry name" value="Glyco_hydro_18"/>
    <property type="match status" value="1"/>
</dbReference>
<proteinExistence type="predicted"/>
<name>A0A816ERR6_9BILA</name>
<reference evidence="2" key="1">
    <citation type="submission" date="2021-02" db="EMBL/GenBank/DDBJ databases">
        <authorList>
            <person name="Nowell W R."/>
        </authorList>
    </citation>
    <scope>NUCLEOTIDE SEQUENCE</scope>
</reference>
<keyword evidence="4" id="KW-1185">Reference proteome</keyword>
<dbReference type="InterPro" id="IPR017853">
    <property type="entry name" value="GH"/>
</dbReference>